<reference evidence="2" key="1">
    <citation type="submission" date="2021-12" db="EMBL/GenBank/DDBJ databases">
        <authorList>
            <person name="King R."/>
        </authorList>
    </citation>
    <scope>NUCLEOTIDE SEQUENCE</scope>
</reference>
<protein>
    <submittedName>
        <fullName evidence="2">Uncharacterized protein</fullName>
    </submittedName>
</protein>
<organism evidence="2 3">
    <name type="scientific">Chrysodeixis includens</name>
    <name type="common">Soybean looper</name>
    <name type="synonym">Pseudoplusia includens</name>
    <dbReference type="NCBI Taxonomy" id="689277"/>
    <lineage>
        <taxon>Eukaryota</taxon>
        <taxon>Metazoa</taxon>
        <taxon>Ecdysozoa</taxon>
        <taxon>Arthropoda</taxon>
        <taxon>Hexapoda</taxon>
        <taxon>Insecta</taxon>
        <taxon>Pterygota</taxon>
        <taxon>Neoptera</taxon>
        <taxon>Endopterygota</taxon>
        <taxon>Lepidoptera</taxon>
        <taxon>Glossata</taxon>
        <taxon>Ditrysia</taxon>
        <taxon>Noctuoidea</taxon>
        <taxon>Noctuidae</taxon>
        <taxon>Plusiinae</taxon>
        <taxon>Chrysodeixis</taxon>
    </lineage>
</organism>
<evidence type="ECO:0000313" key="3">
    <source>
        <dbReference type="Proteomes" id="UP001154114"/>
    </source>
</evidence>
<dbReference type="Proteomes" id="UP001154114">
    <property type="component" value="Chromosome 5"/>
</dbReference>
<dbReference type="AlphaFoldDB" id="A0A9N8KYX6"/>
<evidence type="ECO:0000256" key="1">
    <source>
        <dbReference type="SAM" id="MobiDB-lite"/>
    </source>
</evidence>
<gene>
    <name evidence="2" type="ORF">CINC_LOCUS11235</name>
</gene>
<sequence>MIYGMNLYDNPKRNYIGNISYMRRAGRGPGQDGAIRVTSSAWPGKQRNHCNFRILHTKTSSISQPDKSLLLLVAGNYVNTTQVPLFRDNIKVNSFEKQAQKILEKKVMWLIAGQRAELLQPQRKRRSLSFPREGLRVSIRQCEGKAIESTVAVASGIAVISHHNALRRPLPPPPRAAAASAAAPGNTESLLSSSIRIFHVQLYLMTLRLRTVRRPPACGGAARSGAAGRRPPHAGPRPAHAPAPAETWGTVIELPATH</sequence>
<evidence type="ECO:0000313" key="2">
    <source>
        <dbReference type="EMBL" id="CAD0196947.1"/>
    </source>
</evidence>
<dbReference type="EMBL" id="LR824008">
    <property type="protein sequence ID" value="CAD0196947.1"/>
    <property type="molecule type" value="Genomic_DNA"/>
</dbReference>
<accession>A0A9N8KYX6</accession>
<name>A0A9N8KYX6_CHRIL</name>
<keyword evidence="3" id="KW-1185">Reference proteome</keyword>
<feature type="compositionally biased region" description="Low complexity" evidence="1">
    <location>
        <begin position="215"/>
        <end position="229"/>
    </location>
</feature>
<feature type="region of interest" description="Disordered" evidence="1">
    <location>
        <begin position="215"/>
        <end position="258"/>
    </location>
</feature>
<proteinExistence type="predicted"/>